<accession>A0A6S7EMY6</accession>
<dbReference type="Proteomes" id="UP000494117">
    <property type="component" value="Unassembled WGS sequence"/>
</dbReference>
<organism evidence="2 3">
    <name type="scientific">Achromobacter anxifer</name>
    <dbReference type="NCBI Taxonomy" id="1287737"/>
    <lineage>
        <taxon>Bacteria</taxon>
        <taxon>Pseudomonadati</taxon>
        <taxon>Pseudomonadota</taxon>
        <taxon>Betaproteobacteria</taxon>
        <taxon>Burkholderiales</taxon>
        <taxon>Alcaligenaceae</taxon>
        <taxon>Achromobacter</taxon>
    </lineage>
</organism>
<sequence>MRAGPGGGQAETQAVQAFALMLQALGRRHQLRGGAVQPLGGALQAPLLPAGHGLGRLHDAAQQFRARHASQFGGGRRRGCAHVGHEIGDGEIRFVSDAADDGNLAGRDFAGQRLVVETPKILDAAAAADQQQRVDLGALVGDAHLGRQPSGGIRPLYRRGIDDHGHLGRTPRQCRQHVPQRRGMQGRNDPDGARQAHGLALAGRIEQAFRGQLLLQPQERFIQIADAGPAHGVGLQLVVAAGLVKGNAGADLDLVARPRHETDRAGAASEHDGAHGGPAVLEREIPMPGSRRCEVGNLPAHPQRRDAALQQLPHGLIQLGNRQDIPRKCVVCDCRFNCHGAFRWVPVHRARLAGRNHTASQHICRNRPDSQQNRINLLIFMGF</sequence>
<evidence type="ECO:0000256" key="1">
    <source>
        <dbReference type="SAM" id="MobiDB-lite"/>
    </source>
</evidence>
<dbReference type="EMBL" id="CADILG010000046">
    <property type="protein sequence ID" value="CAB3913760.1"/>
    <property type="molecule type" value="Genomic_DNA"/>
</dbReference>
<gene>
    <name evidence="2" type="ORF">LMG26858_04880</name>
</gene>
<proteinExistence type="predicted"/>
<keyword evidence="3" id="KW-1185">Reference proteome</keyword>
<feature type="region of interest" description="Disordered" evidence="1">
    <location>
        <begin position="164"/>
        <end position="194"/>
    </location>
</feature>
<protein>
    <submittedName>
        <fullName evidence="2">Uncharacterized protein</fullName>
    </submittedName>
</protein>
<reference evidence="2 3" key="1">
    <citation type="submission" date="2020-04" db="EMBL/GenBank/DDBJ databases">
        <authorList>
            <person name="De Canck E."/>
        </authorList>
    </citation>
    <scope>NUCLEOTIDE SEQUENCE [LARGE SCALE GENOMIC DNA]</scope>
    <source>
        <strain evidence="2 3">LMG 26858</strain>
    </source>
</reference>
<evidence type="ECO:0000313" key="2">
    <source>
        <dbReference type="EMBL" id="CAB3913760.1"/>
    </source>
</evidence>
<dbReference type="AlphaFoldDB" id="A0A6S7EMY6"/>
<name>A0A6S7EMY6_9BURK</name>
<evidence type="ECO:0000313" key="3">
    <source>
        <dbReference type="Proteomes" id="UP000494117"/>
    </source>
</evidence>
<feature type="compositionally biased region" description="Basic residues" evidence="1">
    <location>
        <begin position="167"/>
        <end position="180"/>
    </location>
</feature>